<dbReference type="AlphaFoldDB" id="A0A177NC44"/>
<comment type="caution">
    <text evidence="1">The sequence shown here is derived from an EMBL/GenBank/DDBJ whole genome shotgun (WGS) entry which is preliminary data.</text>
</comment>
<protein>
    <recommendedName>
        <fullName evidence="3">DUF4238 domain-containing protein</fullName>
    </recommendedName>
</protein>
<dbReference type="InterPro" id="IPR025332">
    <property type="entry name" value="DUF4238"/>
</dbReference>
<evidence type="ECO:0000313" key="2">
    <source>
        <dbReference type="Proteomes" id="UP000077628"/>
    </source>
</evidence>
<dbReference type="RefSeq" id="WP_064030639.1">
    <property type="nucleotide sequence ID" value="NZ_LUUK01000194.1"/>
</dbReference>
<gene>
    <name evidence="1" type="ORF">A1355_10705</name>
</gene>
<evidence type="ECO:0008006" key="3">
    <source>
        <dbReference type="Google" id="ProtNLM"/>
    </source>
</evidence>
<dbReference type="Proteomes" id="UP000077628">
    <property type="component" value="Unassembled WGS sequence"/>
</dbReference>
<accession>A0A177NC44</accession>
<dbReference type="Pfam" id="PF14022">
    <property type="entry name" value="DUF4238"/>
    <property type="match status" value="1"/>
</dbReference>
<name>A0A177NC44_9GAMM</name>
<evidence type="ECO:0000313" key="1">
    <source>
        <dbReference type="EMBL" id="OAI15204.1"/>
    </source>
</evidence>
<reference evidence="2" key="1">
    <citation type="submission" date="2016-03" db="EMBL/GenBank/DDBJ databases">
        <authorList>
            <person name="Heylen K."/>
            <person name="De Vos P."/>
            <person name="Vekeman B."/>
        </authorList>
    </citation>
    <scope>NUCLEOTIDE SEQUENCE [LARGE SCALE GENOMIC DNA]</scope>
    <source>
        <strain evidence="2">R-45383</strain>
    </source>
</reference>
<organism evidence="1 2">
    <name type="scientific">Methylomonas koyamae</name>
    <dbReference type="NCBI Taxonomy" id="702114"/>
    <lineage>
        <taxon>Bacteria</taxon>
        <taxon>Pseudomonadati</taxon>
        <taxon>Pseudomonadota</taxon>
        <taxon>Gammaproteobacteria</taxon>
        <taxon>Methylococcales</taxon>
        <taxon>Methylococcaceae</taxon>
        <taxon>Methylomonas</taxon>
    </lineage>
</organism>
<keyword evidence="2" id="KW-1185">Reference proteome</keyword>
<dbReference type="EMBL" id="LUUK01000194">
    <property type="protein sequence ID" value="OAI15204.1"/>
    <property type="molecule type" value="Genomic_DNA"/>
</dbReference>
<proteinExistence type="predicted"/>
<sequence length="296" mass="33357">MSFEKTNHHYVPQFWQKKFRDDKNTLYGLKGSKIDVVSPKNEMRGDWIYTVFDNHWNPSDEIENGLGKQETKIAALYTKLITGGYQPTPIDRDELCSALALQACRHPDILGRVPKKAIELGELLTQVHDLDFEEFKIKAITIGVDASEIDSIYKEAQAVPKDNLLKEFKILEGLSPQDPQLPVQDALKAKENICRSLLNMDLTLLDAPQGLEYVLGDTPLPQTDLSQGFSVPLSKLVAVKAQPSTSPQNTIIRRQASQQELEEINKAQWENALEIVIASSKVTLEALQNQVKFQKF</sequence>